<dbReference type="PANTHER" id="PTHR47481:SF43">
    <property type="entry name" value="RETROTRANSPOSON COPIA-LIKE N-TERMINAL DOMAIN-CONTAINING PROTEIN"/>
    <property type="match status" value="1"/>
</dbReference>
<dbReference type="OrthoDB" id="1304999at2759"/>
<accession>A0A9P0Z087</accession>
<dbReference type="AlphaFoldDB" id="A0A9P0Z087"/>
<dbReference type="Pfam" id="PF14223">
    <property type="entry name" value="Retrotran_gag_2"/>
    <property type="match status" value="1"/>
</dbReference>
<feature type="compositionally biased region" description="Polar residues" evidence="1">
    <location>
        <begin position="206"/>
        <end position="220"/>
    </location>
</feature>
<dbReference type="PANTHER" id="PTHR47481">
    <property type="match status" value="1"/>
</dbReference>
<keyword evidence="3" id="KW-1185">Reference proteome</keyword>
<comment type="caution">
    <text evidence="2">The sequence shown here is derived from an EMBL/GenBank/DDBJ whole genome shotgun (WGS) entry which is preliminary data.</text>
</comment>
<feature type="region of interest" description="Disordered" evidence="1">
    <location>
        <begin position="191"/>
        <end position="220"/>
    </location>
</feature>
<dbReference type="Proteomes" id="UP001152484">
    <property type="component" value="Unassembled WGS sequence"/>
</dbReference>
<dbReference type="EMBL" id="CAMAPE010000014">
    <property type="protein sequence ID" value="CAH9081186.1"/>
    <property type="molecule type" value="Genomic_DNA"/>
</dbReference>
<dbReference type="SUPFAM" id="SSF57756">
    <property type="entry name" value="Retrovirus zinc finger-like domains"/>
    <property type="match status" value="1"/>
</dbReference>
<reference evidence="2" key="1">
    <citation type="submission" date="2022-07" db="EMBL/GenBank/DDBJ databases">
        <authorList>
            <person name="Macas J."/>
            <person name="Novak P."/>
            <person name="Neumann P."/>
        </authorList>
    </citation>
    <scope>NUCLEOTIDE SEQUENCE</scope>
</reference>
<proteinExistence type="predicted"/>
<protein>
    <submittedName>
        <fullName evidence="2">Uncharacterized protein</fullName>
    </submittedName>
</protein>
<dbReference type="GO" id="GO:0008270">
    <property type="term" value="F:zinc ion binding"/>
    <property type="evidence" value="ECO:0007669"/>
    <property type="project" value="InterPro"/>
</dbReference>
<evidence type="ECO:0000256" key="1">
    <source>
        <dbReference type="SAM" id="MobiDB-lite"/>
    </source>
</evidence>
<gene>
    <name evidence="2" type="ORF">CEURO_LOCUS7809</name>
</gene>
<organism evidence="2 3">
    <name type="scientific">Cuscuta europaea</name>
    <name type="common">European dodder</name>
    <dbReference type="NCBI Taxonomy" id="41803"/>
    <lineage>
        <taxon>Eukaryota</taxon>
        <taxon>Viridiplantae</taxon>
        <taxon>Streptophyta</taxon>
        <taxon>Embryophyta</taxon>
        <taxon>Tracheophyta</taxon>
        <taxon>Spermatophyta</taxon>
        <taxon>Magnoliopsida</taxon>
        <taxon>eudicotyledons</taxon>
        <taxon>Gunneridae</taxon>
        <taxon>Pentapetalae</taxon>
        <taxon>asterids</taxon>
        <taxon>lamiids</taxon>
        <taxon>Solanales</taxon>
        <taxon>Convolvulaceae</taxon>
        <taxon>Cuscuteae</taxon>
        <taxon>Cuscuta</taxon>
        <taxon>Cuscuta subgen. Cuscuta</taxon>
    </lineage>
</organism>
<name>A0A9P0Z087_CUSEU</name>
<evidence type="ECO:0000313" key="2">
    <source>
        <dbReference type="EMBL" id="CAH9081186.1"/>
    </source>
</evidence>
<dbReference type="InterPro" id="IPR036875">
    <property type="entry name" value="Znf_CCHC_sf"/>
</dbReference>
<feature type="region of interest" description="Disordered" evidence="1">
    <location>
        <begin position="86"/>
        <end position="120"/>
    </location>
</feature>
<dbReference type="GO" id="GO:0003676">
    <property type="term" value="F:nucleic acid binding"/>
    <property type="evidence" value="ECO:0007669"/>
    <property type="project" value="InterPro"/>
</dbReference>
<evidence type="ECO:0000313" key="3">
    <source>
        <dbReference type="Proteomes" id="UP001152484"/>
    </source>
</evidence>
<sequence>MYALSEALALAQNPLSEEDLVINILNGLGTEYSDLTSAIRVRTTPLPLAELQDILLEREERLQASMDPAMTNVIPTANATQAVDRHFQNNDRRTSPGGDRSSFTSRRGRGTYHGNSSRQQGNPLVCRFCENLGHEVRQCRKLQRFLKEHYVPHPAPPAVNHTVTNPQSMEQPWLFDSGASHHVTTNAANLPSYTDYGGPEEVHLGNGSSHRGSNNARGEH</sequence>